<keyword evidence="3" id="KW-0732">Signal</keyword>
<evidence type="ECO:0000313" key="5">
    <source>
        <dbReference type="Proteomes" id="UP001189429"/>
    </source>
</evidence>
<reference evidence="4" key="1">
    <citation type="submission" date="2023-10" db="EMBL/GenBank/DDBJ databases">
        <authorList>
            <person name="Chen Y."/>
            <person name="Shah S."/>
            <person name="Dougan E. K."/>
            <person name="Thang M."/>
            <person name="Chan C."/>
        </authorList>
    </citation>
    <scope>NUCLEOTIDE SEQUENCE [LARGE SCALE GENOMIC DNA]</scope>
</reference>
<dbReference type="Proteomes" id="UP001189429">
    <property type="component" value="Unassembled WGS sequence"/>
</dbReference>
<feature type="transmembrane region" description="Helical" evidence="2">
    <location>
        <begin position="367"/>
        <end position="388"/>
    </location>
</feature>
<protein>
    <submittedName>
        <fullName evidence="4">Uncharacterized protein</fullName>
    </submittedName>
</protein>
<feature type="signal peptide" evidence="3">
    <location>
        <begin position="1"/>
        <end position="26"/>
    </location>
</feature>
<keyword evidence="2" id="KW-0812">Transmembrane</keyword>
<dbReference type="EMBL" id="CAUYUJ010014815">
    <property type="protein sequence ID" value="CAK0846306.1"/>
    <property type="molecule type" value="Genomic_DNA"/>
</dbReference>
<proteinExistence type="predicted"/>
<name>A0ABN9TM60_9DINO</name>
<feature type="transmembrane region" description="Helical" evidence="2">
    <location>
        <begin position="395"/>
        <end position="415"/>
    </location>
</feature>
<evidence type="ECO:0000256" key="2">
    <source>
        <dbReference type="SAM" id="Phobius"/>
    </source>
</evidence>
<feature type="region of interest" description="Disordered" evidence="1">
    <location>
        <begin position="322"/>
        <end position="343"/>
    </location>
</feature>
<comment type="caution">
    <text evidence="4">The sequence shown here is derived from an EMBL/GenBank/DDBJ whole genome shotgun (WGS) entry which is preliminary data.</text>
</comment>
<evidence type="ECO:0000256" key="3">
    <source>
        <dbReference type="SAM" id="SignalP"/>
    </source>
</evidence>
<accession>A0ABN9TM60</accession>
<sequence length="445" mass="47265">MAAGLRLALLAALLAFLPAPLPRRRAAGRGGWGRPGGVRSALPYMYLHAAQEFVVRAGRALAKVAPAVGPGALDVLARAERAPNVEERRVLHISSREIVQEALQAKCASLFLRESSVVTQVENLTADVPFGVMLASDADGIHAHKCPNPYSCSLPRHQAMRPATASSSTAPKAGGCPLLLSAPPGGARGATGGAMCASGFYPAVTWLHEVPSSTCGIPKAVSWTGLVGRLRQRVTAEGGEGFCTTGNEEHAAQLERRRACRKSSLSRPSAVDHRVGGLRRRPLVGPHAGKRGLGRPCFLHSSGQQRRAPSLELRVLGIQQQQQQQQQHAHGRADGRAPEGVSPRPPRHCCNFPYRHLVLNAAEAGSLFTLSVGMVLSGLLAGGGWSLTPGFRSSLMVGIAALLILYFLGLVGLWVKVKFFWADDGSEEAFAEDPCDDDHRESNAS</sequence>
<organism evidence="4 5">
    <name type="scientific">Prorocentrum cordatum</name>
    <dbReference type="NCBI Taxonomy" id="2364126"/>
    <lineage>
        <taxon>Eukaryota</taxon>
        <taxon>Sar</taxon>
        <taxon>Alveolata</taxon>
        <taxon>Dinophyceae</taxon>
        <taxon>Prorocentrales</taxon>
        <taxon>Prorocentraceae</taxon>
        <taxon>Prorocentrum</taxon>
    </lineage>
</organism>
<feature type="chain" id="PRO_5047160180" evidence="3">
    <location>
        <begin position="27"/>
        <end position="445"/>
    </location>
</feature>
<keyword evidence="2" id="KW-0472">Membrane</keyword>
<keyword evidence="5" id="KW-1185">Reference proteome</keyword>
<keyword evidence="2" id="KW-1133">Transmembrane helix</keyword>
<gene>
    <name evidence="4" type="ORF">PCOR1329_LOCUS39856</name>
</gene>
<evidence type="ECO:0000313" key="4">
    <source>
        <dbReference type="EMBL" id="CAK0846306.1"/>
    </source>
</evidence>
<evidence type="ECO:0000256" key="1">
    <source>
        <dbReference type="SAM" id="MobiDB-lite"/>
    </source>
</evidence>